<dbReference type="Pfam" id="PF01478">
    <property type="entry name" value="Peptidase_A24"/>
    <property type="match status" value="1"/>
</dbReference>
<evidence type="ECO:0000313" key="4">
    <source>
        <dbReference type="Proteomes" id="UP001225042"/>
    </source>
</evidence>
<evidence type="ECO:0000256" key="1">
    <source>
        <dbReference type="SAM" id="Phobius"/>
    </source>
</evidence>
<accession>A0AAW8HEX6</accession>
<evidence type="ECO:0000313" key="3">
    <source>
        <dbReference type="EMBL" id="MDQ2259532.1"/>
    </source>
</evidence>
<dbReference type="EMBL" id="JAVDKS010000022">
    <property type="protein sequence ID" value="MDQ2259532.1"/>
    <property type="molecule type" value="Genomic_DNA"/>
</dbReference>
<dbReference type="RefSeq" id="WP_045336825.1">
    <property type="nucleotide sequence ID" value="NZ_JAVDKS010000022.1"/>
</dbReference>
<feature type="transmembrane region" description="Helical" evidence="1">
    <location>
        <begin position="6"/>
        <end position="23"/>
    </location>
</feature>
<feature type="transmembrane region" description="Helical" evidence="1">
    <location>
        <begin position="146"/>
        <end position="176"/>
    </location>
</feature>
<dbReference type="GO" id="GO:0016020">
    <property type="term" value="C:membrane"/>
    <property type="evidence" value="ECO:0007669"/>
    <property type="project" value="InterPro"/>
</dbReference>
<dbReference type="Gene3D" id="1.20.120.1220">
    <property type="match status" value="1"/>
</dbReference>
<dbReference type="InterPro" id="IPR000045">
    <property type="entry name" value="Prepilin_IV_endopep_pep"/>
</dbReference>
<feature type="domain" description="Prepilin type IV endopeptidase peptidase" evidence="2">
    <location>
        <begin position="71"/>
        <end position="175"/>
    </location>
</feature>
<sequence length="204" mass="23203">MIHYLLLIPLTSFVVCVCFPFSYTRAKRRAIESCTELQNDKEEITSFPIFALGLFSLVGLVFYLSSDIILLIFSGLLAIAAYTDVCKRWIPDLIIYLLVIVSVYSLHTKDVFTSLIAMAFYMAPVVILSLYGYIVKKETWIASGDYYVFPSIGLLLSPEYAAVIMLITLFFMLFFMQWVKQIPLVTVAYFTFTGFNVCSLLGFL</sequence>
<dbReference type="AlphaFoldDB" id="A0AAW8HEX6"/>
<keyword evidence="1" id="KW-0472">Membrane</keyword>
<organism evidence="3 4">
    <name type="scientific">Enterobacter soli</name>
    <dbReference type="NCBI Taxonomy" id="885040"/>
    <lineage>
        <taxon>Bacteria</taxon>
        <taxon>Pseudomonadati</taxon>
        <taxon>Pseudomonadota</taxon>
        <taxon>Gammaproteobacteria</taxon>
        <taxon>Enterobacterales</taxon>
        <taxon>Enterobacteriaceae</taxon>
        <taxon>Enterobacter</taxon>
    </lineage>
</organism>
<reference evidence="3 4" key="1">
    <citation type="submission" date="2023-08" db="EMBL/GenBank/DDBJ databases">
        <authorList>
            <person name="Dale J."/>
        </authorList>
    </citation>
    <scope>NUCLEOTIDE SEQUENCE [LARGE SCALE GENOMIC DNA]</scope>
    <source>
        <strain evidence="3 4">2023EL-00788</strain>
    </source>
</reference>
<proteinExistence type="predicted"/>
<gene>
    <name evidence="3" type="ORF">RBJ67_25725</name>
</gene>
<dbReference type="GO" id="GO:0004190">
    <property type="term" value="F:aspartic-type endopeptidase activity"/>
    <property type="evidence" value="ECO:0007669"/>
    <property type="project" value="InterPro"/>
</dbReference>
<feature type="transmembrane region" description="Helical" evidence="1">
    <location>
        <begin position="90"/>
        <end position="106"/>
    </location>
</feature>
<name>A0AAW8HEX6_9ENTR</name>
<comment type="caution">
    <text evidence="3">The sequence shown here is derived from an EMBL/GenBank/DDBJ whole genome shotgun (WGS) entry which is preliminary data.</text>
</comment>
<keyword evidence="1" id="KW-0812">Transmembrane</keyword>
<feature type="transmembrane region" description="Helical" evidence="1">
    <location>
        <begin position="182"/>
        <end position="203"/>
    </location>
</feature>
<protein>
    <submittedName>
        <fullName evidence="3">Prepilin peptidase</fullName>
    </submittedName>
</protein>
<feature type="transmembrane region" description="Helical" evidence="1">
    <location>
        <begin position="44"/>
        <end position="62"/>
    </location>
</feature>
<feature type="transmembrane region" description="Helical" evidence="1">
    <location>
        <begin position="112"/>
        <end position="134"/>
    </location>
</feature>
<dbReference type="Proteomes" id="UP001225042">
    <property type="component" value="Unassembled WGS sequence"/>
</dbReference>
<keyword evidence="4" id="KW-1185">Reference proteome</keyword>
<evidence type="ECO:0000259" key="2">
    <source>
        <dbReference type="Pfam" id="PF01478"/>
    </source>
</evidence>
<keyword evidence="1" id="KW-1133">Transmembrane helix</keyword>
<feature type="transmembrane region" description="Helical" evidence="1">
    <location>
        <begin position="68"/>
        <end position="85"/>
    </location>
</feature>